<feature type="compositionally biased region" description="Basic and acidic residues" evidence="1">
    <location>
        <begin position="1"/>
        <end position="15"/>
    </location>
</feature>
<comment type="caution">
    <text evidence="2">The sequence shown here is derived from an EMBL/GenBank/DDBJ whole genome shotgun (WGS) entry which is preliminary data.</text>
</comment>
<feature type="region of interest" description="Disordered" evidence="1">
    <location>
        <begin position="83"/>
        <end position="110"/>
    </location>
</feature>
<gene>
    <name evidence="2" type="ORF">TPAR_06610</name>
</gene>
<proteinExistence type="predicted"/>
<accession>A0A2S4KSL3</accession>
<feature type="compositionally biased region" description="Low complexity" evidence="1">
    <location>
        <begin position="90"/>
        <end position="99"/>
    </location>
</feature>
<evidence type="ECO:0000256" key="1">
    <source>
        <dbReference type="SAM" id="MobiDB-lite"/>
    </source>
</evidence>
<name>A0A2S4KSL3_9HYPO</name>
<feature type="compositionally biased region" description="Basic and acidic residues" evidence="1">
    <location>
        <begin position="100"/>
        <end position="110"/>
    </location>
</feature>
<reference evidence="2 3" key="1">
    <citation type="submission" date="2018-01" db="EMBL/GenBank/DDBJ databases">
        <title>Harnessing the power of phylogenomics to disentangle the directionality and signatures of interkingdom host jumping in the parasitic fungal genus Tolypocladium.</title>
        <authorList>
            <person name="Quandt C.A."/>
            <person name="Patterson W."/>
            <person name="Spatafora J.W."/>
        </authorList>
    </citation>
    <scope>NUCLEOTIDE SEQUENCE [LARGE SCALE GENOMIC DNA]</scope>
    <source>
        <strain evidence="2 3">NRBC 100945</strain>
    </source>
</reference>
<organism evidence="2 3">
    <name type="scientific">Tolypocladium paradoxum</name>
    <dbReference type="NCBI Taxonomy" id="94208"/>
    <lineage>
        <taxon>Eukaryota</taxon>
        <taxon>Fungi</taxon>
        <taxon>Dikarya</taxon>
        <taxon>Ascomycota</taxon>
        <taxon>Pezizomycotina</taxon>
        <taxon>Sordariomycetes</taxon>
        <taxon>Hypocreomycetidae</taxon>
        <taxon>Hypocreales</taxon>
        <taxon>Ophiocordycipitaceae</taxon>
        <taxon>Tolypocladium</taxon>
    </lineage>
</organism>
<dbReference type="EMBL" id="PKSG01000721">
    <property type="protein sequence ID" value="POR33193.1"/>
    <property type="molecule type" value="Genomic_DNA"/>
</dbReference>
<feature type="region of interest" description="Disordered" evidence="1">
    <location>
        <begin position="1"/>
        <end position="32"/>
    </location>
</feature>
<protein>
    <submittedName>
        <fullName evidence="2">Uncharacterized protein</fullName>
    </submittedName>
</protein>
<evidence type="ECO:0000313" key="2">
    <source>
        <dbReference type="EMBL" id="POR33193.1"/>
    </source>
</evidence>
<dbReference type="AlphaFoldDB" id="A0A2S4KSL3"/>
<sequence>MLGLEERNEPPKAPRDALTVKNREPQRQAQRNHMKTVLAWISRQRFSLSLEPKPIQLEGRLSWAMLPQSMACSLAARTMALTRVKRTPRMSRGSMMMGRASEEKKAAARP</sequence>
<dbReference type="Proteomes" id="UP000237481">
    <property type="component" value="Unassembled WGS sequence"/>
</dbReference>
<evidence type="ECO:0000313" key="3">
    <source>
        <dbReference type="Proteomes" id="UP000237481"/>
    </source>
</evidence>
<keyword evidence="3" id="KW-1185">Reference proteome</keyword>